<keyword evidence="3" id="KW-0813">Transport</keyword>
<organism evidence="7 8">
    <name type="scientific">Streptomyces hoynatensis</name>
    <dbReference type="NCBI Taxonomy" id="1141874"/>
    <lineage>
        <taxon>Bacteria</taxon>
        <taxon>Bacillati</taxon>
        <taxon>Actinomycetota</taxon>
        <taxon>Actinomycetes</taxon>
        <taxon>Kitasatosporales</taxon>
        <taxon>Streptomycetaceae</taxon>
        <taxon>Streptomyces</taxon>
    </lineage>
</organism>
<dbReference type="PANTHER" id="PTHR43649">
    <property type="entry name" value="ARABINOSE-BINDING PROTEIN-RELATED"/>
    <property type="match status" value="1"/>
</dbReference>
<dbReference type="AlphaFoldDB" id="A0A3A9YTS4"/>
<dbReference type="InterPro" id="IPR006311">
    <property type="entry name" value="TAT_signal"/>
</dbReference>
<proteinExistence type="inferred from homology"/>
<dbReference type="PANTHER" id="PTHR43649:SF31">
    <property type="entry name" value="SN-GLYCEROL-3-PHOSPHATE-BINDING PERIPLASMIC PROTEIN UGPB"/>
    <property type="match status" value="1"/>
</dbReference>
<dbReference type="SUPFAM" id="SSF53850">
    <property type="entry name" value="Periplasmic binding protein-like II"/>
    <property type="match status" value="1"/>
</dbReference>
<dbReference type="InterPro" id="IPR050490">
    <property type="entry name" value="Bact_solute-bd_prot1"/>
</dbReference>
<accession>A0A3A9YTS4</accession>
<sequence>MNVEPSRRSLLNGAAALAGAAALSPLLVACGGGGSGNQGGTSSEQGLASALPDHVPSDAVTPDIAPVEGAAGAISPPGFLRYPTERVRTVPEVPGSGGTYTTLTPLWGAVPPADNEHYRAMNEALGATLEMAPSAGANYGTVLPTLTAAERLPDWVQLPGWLNAQASTGRLVGTQLADLTPYLAGDRIRQYPNLAALPTGAWRGGIWQDKLYGIPVHSGTFTLGGMFYHRRDIFEERGIDANEVRSADDLFALGEELTDARAGVWAFEELWPFIDLIFPIEAKFRVVDGRLVHRYEQPEFIEALDWCRRIVDAGLLHPDALTGSHNDDASKARFYAGQSLITADGGGSWNGADADAGRAANPGYRRGCFMPFSADGTSEPRLPLMWTASWYSYLNIKLRPEQIEECLRIANYLAAPYGSQEYTRITFGVEGTHWTEGPDGPRYTEQGTIEAQPGTYVFLANPIAVVSNLGYPQITEDFCAWAAEAVRYAYKPVFWNMNITVPRRLATADAAQAVEDTISEVSRGIQPVSAFQEALGTWKRNGGDELVGWYETEVLDKLGTGQE</sequence>
<protein>
    <submittedName>
        <fullName evidence="7">Extracellular solute-binding protein</fullName>
    </submittedName>
</protein>
<feature type="region of interest" description="Disordered" evidence="5">
    <location>
        <begin position="34"/>
        <end position="63"/>
    </location>
</feature>
<evidence type="ECO:0000256" key="3">
    <source>
        <dbReference type="ARBA" id="ARBA00022448"/>
    </source>
</evidence>
<evidence type="ECO:0000313" key="8">
    <source>
        <dbReference type="Proteomes" id="UP000272474"/>
    </source>
</evidence>
<keyword evidence="4 6" id="KW-0732">Signal</keyword>
<feature type="chain" id="PRO_5039691625" evidence="6">
    <location>
        <begin position="30"/>
        <end position="563"/>
    </location>
</feature>
<gene>
    <name evidence="7" type="ORF">D7294_20920</name>
</gene>
<comment type="similarity">
    <text evidence="2">Belongs to the bacterial solute-binding protein 1 family.</text>
</comment>
<comment type="caution">
    <text evidence="7">The sequence shown here is derived from an EMBL/GenBank/DDBJ whole genome shotgun (WGS) entry which is preliminary data.</text>
</comment>
<feature type="signal peptide" evidence="6">
    <location>
        <begin position="1"/>
        <end position="29"/>
    </location>
</feature>
<dbReference type="InterPro" id="IPR006059">
    <property type="entry name" value="SBP"/>
</dbReference>
<dbReference type="GO" id="GO:0030313">
    <property type="term" value="C:cell envelope"/>
    <property type="evidence" value="ECO:0007669"/>
    <property type="project" value="UniProtKB-SubCell"/>
</dbReference>
<evidence type="ECO:0000256" key="2">
    <source>
        <dbReference type="ARBA" id="ARBA00008520"/>
    </source>
</evidence>
<name>A0A3A9YTS4_9ACTN</name>
<dbReference type="Pfam" id="PF01547">
    <property type="entry name" value="SBP_bac_1"/>
    <property type="match status" value="1"/>
</dbReference>
<evidence type="ECO:0000256" key="4">
    <source>
        <dbReference type="ARBA" id="ARBA00022729"/>
    </source>
</evidence>
<dbReference type="EMBL" id="RBAL01000013">
    <property type="protein sequence ID" value="RKN39463.1"/>
    <property type="molecule type" value="Genomic_DNA"/>
</dbReference>
<dbReference type="RefSeq" id="WP_120682069.1">
    <property type="nucleotide sequence ID" value="NZ_RBAL01000013.1"/>
</dbReference>
<dbReference type="PROSITE" id="PS51257">
    <property type="entry name" value="PROKAR_LIPOPROTEIN"/>
    <property type="match status" value="1"/>
</dbReference>
<evidence type="ECO:0000256" key="5">
    <source>
        <dbReference type="SAM" id="MobiDB-lite"/>
    </source>
</evidence>
<keyword evidence="8" id="KW-1185">Reference proteome</keyword>
<dbReference type="Proteomes" id="UP000272474">
    <property type="component" value="Unassembled WGS sequence"/>
</dbReference>
<evidence type="ECO:0000256" key="6">
    <source>
        <dbReference type="SAM" id="SignalP"/>
    </source>
</evidence>
<evidence type="ECO:0000313" key="7">
    <source>
        <dbReference type="EMBL" id="RKN39463.1"/>
    </source>
</evidence>
<dbReference type="Gene3D" id="3.40.190.10">
    <property type="entry name" value="Periplasmic binding protein-like II"/>
    <property type="match status" value="1"/>
</dbReference>
<dbReference type="PROSITE" id="PS51318">
    <property type="entry name" value="TAT"/>
    <property type="match status" value="1"/>
</dbReference>
<reference evidence="7 8" key="1">
    <citation type="journal article" date="2014" name="Int. J. Syst. Evol. Microbiol.">
        <title>Streptomyces hoynatensis sp. nov., isolated from deep marine sediment.</title>
        <authorList>
            <person name="Veyisoglu A."/>
            <person name="Sahin N."/>
        </authorList>
    </citation>
    <scope>NUCLEOTIDE SEQUENCE [LARGE SCALE GENOMIC DNA]</scope>
    <source>
        <strain evidence="7 8">KCTC 29097</strain>
    </source>
</reference>
<comment type="subcellular location">
    <subcellularLocation>
        <location evidence="1">Cell envelope</location>
    </subcellularLocation>
</comment>
<evidence type="ECO:0000256" key="1">
    <source>
        <dbReference type="ARBA" id="ARBA00004196"/>
    </source>
</evidence>
<dbReference type="OrthoDB" id="2513152at2"/>